<name>A0A840YSJ3_9SPHN</name>
<dbReference type="InterPro" id="IPR013767">
    <property type="entry name" value="PAS_fold"/>
</dbReference>
<dbReference type="Pfam" id="PF08448">
    <property type="entry name" value="PAS_4"/>
    <property type="match status" value="2"/>
</dbReference>
<keyword evidence="4" id="KW-1185">Reference proteome</keyword>
<dbReference type="Pfam" id="PF00989">
    <property type="entry name" value="PAS"/>
    <property type="match status" value="1"/>
</dbReference>
<comment type="caution">
    <text evidence="3">The sequence shown here is derived from an EMBL/GenBank/DDBJ whole genome shotgun (WGS) entry which is preliminary data.</text>
</comment>
<dbReference type="Gene3D" id="3.30.450.20">
    <property type="entry name" value="PAS domain"/>
    <property type="match status" value="3"/>
</dbReference>
<accession>A0A840YSJ3</accession>
<dbReference type="InterPro" id="IPR000014">
    <property type="entry name" value="PAS"/>
</dbReference>
<sequence>MLSFLVNGGGMGAAIRAYDWTQTALGSPSDWPTPLKTLISVVLGSNQPMFVAWGVEQTLLYNDAYATILANKHSNALGRPFMQVWSEIEADLIPIVEQAYAGLPVHMDDITLMMNRRGYVEETHFAFSYTPARGKDGIVQGLFCACTEITEQVLAERLRAADTERQRRLFEQAPGFITILRGPEHVFEFANATFRRLFGEREFVGKTVREAFPELAGQGFYELLDRVYQSGERFVADHVPILLYPSGSQPVERVLDFIYEPVVDETGTVTGIFVEGHDATDAHRAATELRESEERNRRIVEGVKDHSIFTVDDRNRVLDWTPGAEAVFGWSAEEIQGRSADILFTPEDREAGVPAEELATARQKGARMTSAGTCAATGAASSRTGPFAPSTTPKVQLPDSSRLPVTRQSAGLSRRHSVTPNSASDWPLRPQTTRYGTGTSPQTTFNGMKR</sequence>
<dbReference type="CDD" id="cd00130">
    <property type="entry name" value="PAS"/>
    <property type="match status" value="1"/>
</dbReference>
<organism evidence="3 4">
    <name type="scientific">Sphingomonas xinjiangensis</name>
    <dbReference type="NCBI Taxonomy" id="643568"/>
    <lineage>
        <taxon>Bacteria</taxon>
        <taxon>Pseudomonadati</taxon>
        <taxon>Pseudomonadota</taxon>
        <taxon>Alphaproteobacteria</taxon>
        <taxon>Sphingomonadales</taxon>
        <taxon>Sphingomonadaceae</taxon>
        <taxon>Sphingomonas</taxon>
    </lineage>
</organism>
<dbReference type="SMART" id="SM00091">
    <property type="entry name" value="PAS"/>
    <property type="match status" value="2"/>
</dbReference>
<evidence type="ECO:0000313" key="4">
    <source>
        <dbReference type="Proteomes" id="UP000527143"/>
    </source>
</evidence>
<proteinExistence type="predicted"/>
<protein>
    <submittedName>
        <fullName evidence="3">PAS domain-containing protein</fullName>
    </submittedName>
</protein>
<dbReference type="GO" id="GO:0006355">
    <property type="term" value="P:regulation of DNA-templated transcription"/>
    <property type="evidence" value="ECO:0007669"/>
    <property type="project" value="InterPro"/>
</dbReference>
<dbReference type="PANTHER" id="PTHR44757">
    <property type="entry name" value="DIGUANYLATE CYCLASE DGCP"/>
    <property type="match status" value="1"/>
</dbReference>
<gene>
    <name evidence="3" type="ORF">FHT02_003905</name>
</gene>
<feature type="compositionally biased region" description="Polar residues" evidence="1">
    <location>
        <begin position="418"/>
        <end position="450"/>
    </location>
</feature>
<evidence type="ECO:0000256" key="1">
    <source>
        <dbReference type="SAM" id="MobiDB-lite"/>
    </source>
</evidence>
<feature type="domain" description="PAS" evidence="2">
    <location>
        <begin position="292"/>
        <end position="350"/>
    </location>
</feature>
<dbReference type="PANTHER" id="PTHR44757:SF2">
    <property type="entry name" value="BIOFILM ARCHITECTURE MAINTENANCE PROTEIN MBAA"/>
    <property type="match status" value="1"/>
</dbReference>
<dbReference type="InterPro" id="IPR052155">
    <property type="entry name" value="Biofilm_reg_signaling"/>
</dbReference>
<dbReference type="AlphaFoldDB" id="A0A840YSJ3"/>
<feature type="compositionally biased region" description="Low complexity" evidence="1">
    <location>
        <begin position="374"/>
        <end position="385"/>
    </location>
</feature>
<dbReference type="Proteomes" id="UP000527143">
    <property type="component" value="Unassembled WGS sequence"/>
</dbReference>
<evidence type="ECO:0000259" key="2">
    <source>
        <dbReference type="PROSITE" id="PS50112"/>
    </source>
</evidence>
<evidence type="ECO:0000313" key="3">
    <source>
        <dbReference type="EMBL" id="MBB5712645.1"/>
    </source>
</evidence>
<dbReference type="EMBL" id="JACIJF010000021">
    <property type="protein sequence ID" value="MBB5712645.1"/>
    <property type="molecule type" value="Genomic_DNA"/>
</dbReference>
<feature type="region of interest" description="Disordered" evidence="1">
    <location>
        <begin position="374"/>
        <end position="450"/>
    </location>
</feature>
<dbReference type="SUPFAM" id="SSF55785">
    <property type="entry name" value="PYP-like sensor domain (PAS domain)"/>
    <property type="match status" value="2"/>
</dbReference>
<dbReference type="InterPro" id="IPR035965">
    <property type="entry name" value="PAS-like_dom_sf"/>
</dbReference>
<reference evidence="3 4" key="1">
    <citation type="submission" date="2020-08" db="EMBL/GenBank/DDBJ databases">
        <title>Genomic Encyclopedia of Type Strains, Phase IV (KMG-IV): sequencing the most valuable type-strain genomes for metagenomic binning, comparative biology and taxonomic classification.</title>
        <authorList>
            <person name="Goeker M."/>
        </authorList>
    </citation>
    <scope>NUCLEOTIDE SEQUENCE [LARGE SCALE GENOMIC DNA]</scope>
    <source>
        <strain evidence="3 4">DSM 26736</strain>
    </source>
</reference>
<dbReference type="PROSITE" id="PS50112">
    <property type="entry name" value="PAS"/>
    <property type="match status" value="1"/>
</dbReference>
<dbReference type="InterPro" id="IPR013656">
    <property type="entry name" value="PAS_4"/>
</dbReference>
<dbReference type="NCBIfam" id="TIGR00229">
    <property type="entry name" value="sensory_box"/>
    <property type="match status" value="1"/>
</dbReference>